<comment type="subcellular location">
    <subcellularLocation>
        <location evidence="1 7">Periplasm</location>
    </subcellularLocation>
</comment>
<accession>A0AA91EEN4</accession>
<dbReference type="RefSeq" id="WP_061555197.1">
    <property type="nucleotide sequence ID" value="NZ_LXEX01000028.1"/>
</dbReference>
<keyword evidence="7" id="KW-1005">Bacterial flagellum biogenesis</keyword>
<keyword evidence="9" id="KW-0966">Cell projection</keyword>
<dbReference type="InterPro" id="IPR017585">
    <property type="entry name" value="SAF_FlgA"/>
</dbReference>
<keyword evidence="4" id="KW-0732">Signal</keyword>
<evidence type="ECO:0000256" key="7">
    <source>
        <dbReference type="RuleBase" id="RU362063"/>
    </source>
</evidence>
<evidence type="ECO:0000256" key="5">
    <source>
        <dbReference type="ARBA" id="ARBA00022764"/>
    </source>
</evidence>
<dbReference type="InterPro" id="IPR039246">
    <property type="entry name" value="Flagellar_FlgA"/>
</dbReference>
<keyword evidence="10" id="KW-1185">Reference proteome</keyword>
<feature type="domain" description="SAF" evidence="8">
    <location>
        <begin position="106"/>
        <end position="168"/>
    </location>
</feature>
<evidence type="ECO:0000256" key="2">
    <source>
        <dbReference type="ARBA" id="ARBA00010474"/>
    </source>
</evidence>
<keyword evidence="5 7" id="KW-0574">Periplasm</keyword>
<sequence>MPGLPRLLSSFVLVLLYGKLFLIPNAAHAESNKLASKITELLNKDSDSKVTRSVTILTPANQLAEMCSDPILSVSGNDARLTGNRSVIAQCDSNKKFIQIKIEAEGTWWVTNRALKPGTPIQADDLKQRSGSMARLPAGVILNKDDIVGQVAKGMIGANQPFVESKLRKRWTIVAGQNVELLAPGPGFNIRSRGKAIDNAAQGDTLRVKTNLGQIVSGKAVSEGKVSIFIKD</sequence>
<organism evidence="9 10">
    <name type="scientific">Obesumbacterium proteus ATCC 12841</name>
    <dbReference type="NCBI Taxonomy" id="1354268"/>
    <lineage>
        <taxon>Bacteria</taxon>
        <taxon>Pseudomonadati</taxon>
        <taxon>Pseudomonadota</taxon>
        <taxon>Gammaproteobacteria</taxon>
        <taxon>Enterobacterales</taxon>
        <taxon>Hafniaceae</taxon>
        <taxon>Obesumbacterium</taxon>
    </lineage>
</organism>
<dbReference type="Gene3D" id="2.30.30.760">
    <property type="match status" value="1"/>
</dbReference>
<dbReference type="NCBIfam" id="TIGR03170">
    <property type="entry name" value="flgA_cterm"/>
    <property type="match status" value="1"/>
</dbReference>
<dbReference type="Pfam" id="PF13144">
    <property type="entry name" value="ChapFlgA"/>
    <property type="match status" value="1"/>
</dbReference>
<evidence type="ECO:0000256" key="1">
    <source>
        <dbReference type="ARBA" id="ARBA00004418"/>
    </source>
</evidence>
<comment type="function">
    <text evidence="6 7">Involved in the assembly process of the P-ring formation. It may associate with FlgF on the rod constituting a structure essential for the P-ring assembly or may act as a modulator protein for the P-ring assembly.</text>
</comment>
<dbReference type="PANTHER" id="PTHR36307">
    <property type="entry name" value="FLAGELLA BASAL BODY P-RING FORMATION PROTEIN FLGA"/>
    <property type="match status" value="1"/>
</dbReference>
<dbReference type="GO" id="GO:0042597">
    <property type="term" value="C:periplasmic space"/>
    <property type="evidence" value="ECO:0007669"/>
    <property type="project" value="UniProtKB-SubCell"/>
</dbReference>
<name>A0AA91EEN4_9GAMM</name>
<dbReference type="AlphaFoldDB" id="A0AA91EEN4"/>
<evidence type="ECO:0000256" key="6">
    <source>
        <dbReference type="ARBA" id="ARBA00025643"/>
    </source>
</evidence>
<evidence type="ECO:0000259" key="8">
    <source>
        <dbReference type="SMART" id="SM00858"/>
    </source>
</evidence>
<protein>
    <recommendedName>
        <fullName evidence="3 7">Flagella basal body P-ring formation protein FlgA</fullName>
    </recommendedName>
</protein>
<dbReference type="Proteomes" id="UP000078431">
    <property type="component" value="Unassembled WGS sequence"/>
</dbReference>
<dbReference type="CDD" id="cd11614">
    <property type="entry name" value="SAF_CpaB_FlgA_like"/>
    <property type="match status" value="1"/>
</dbReference>
<comment type="caution">
    <text evidence="9">The sequence shown here is derived from an EMBL/GenBank/DDBJ whole genome shotgun (WGS) entry which is preliminary data.</text>
</comment>
<dbReference type="GO" id="GO:0044780">
    <property type="term" value="P:bacterial-type flagellum assembly"/>
    <property type="evidence" value="ECO:0007669"/>
    <property type="project" value="InterPro"/>
</dbReference>
<dbReference type="PANTHER" id="PTHR36307:SF1">
    <property type="entry name" value="FLAGELLA BASAL BODY P-RING FORMATION PROTEIN FLGA"/>
    <property type="match status" value="1"/>
</dbReference>
<evidence type="ECO:0000313" key="9">
    <source>
        <dbReference type="EMBL" id="OAT59386.1"/>
    </source>
</evidence>
<keyword evidence="9" id="KW-0969">Cilium</keyword>
<evidence type="ECO:0000256" key="4">
    <source>
        <dbReference type="ARBA" id="ARBA00022729"/>
    </source>
</evidence>
<comment type="similarity">
    <text evidence="2 7">Belongs to the FlgA family.</text>
</comment>
<gene>
    <name evidence="9" type="ORF">M993_01939</name>
</gene>
<evidence type="ECO:0000256" key="3">
    <source>
        <dbReference type="ARBA" id="ARBA00014754"/>
    </source>
</evidence>
<evidence type="ECO:0000313" key="10">
    <source>
        <dbReference type="Proteomes" id="UP000078431"/>
    </source>
</evidence>
<dbReference type="SMART" id="SM00858">
    <property type="entry name" value="SAF"/>
    <property type="match status" value="1"/>
</dbReference>
<dbReference type="InterPro" id="IPR013974">
    <property type="entry name" value="SAF"/>
</dbReference>
<proteinExistence type="inferred from homology"/>
<dbReference type="EMBL" id="LXEX01000028">
    <property type="protein sequence ID" value="OAT59386.1"/>
    <property type="molecule type" value="Genomic_DNA"/>
</dbReference>
<keyword evidence="9" id="KW-0282">Flagellum</keyword>
<dbReference type="Gene3D" id="3.90.1210.10">
    <property type="entry name" value="Antifreeze-like/N-acetylneuraminic acid synthase C-terminal domain"/>
    <property type="match status" value="1"/>
</dbReference>
<reference evidence="9 10" key="1">
    <citation type="submission" date="2016-04" db="EMBL/GenBank/DDBJ databases">
        <title>ATOL: Assembling a taxonomically balanced genome-scale reconstruction of the evolutionary history of the Enterobacteriaceae.</title>
        <authorList>
            <person name="Plunkett G.III."/>
            <person name="Neeno-Eckwall E.C."/>
            <person name="Glasner J.D."/>
            <person name="Perna N.T."/>
        </authorList>
    </citation>
    <scope>NUCLEOTIDE SEQUENCE [LARGE SCALE GENOMIC DNA]</scope>
    <source>
        <strain evidence="9 10">ATCC 12841</strain>
    </source>
</reference>